<name>A0ABQ0DI56_9EUKA</name>
<keyword evidence="3" id="KW-1185">Reference proteome</keyword>
<feature type="region of interest" description="Disordered" evidence="1">
    <location>
        <begin position="1"/>
        <end position="72"/>
    </location>
</feature>
<feature type="compositionally biased region" description="Basic and acidic residues" evidence="1">
    <location>
        <begin position="15"/>
        <end position="49"/>
    </location>
</feature>
<evidence type="ECO:0000256" key="1">
    <source>
        <dbReference type="SAM" id="MobiDB-lite"/>
    </source>
</evidence>
<evidence type="ECO:0000313" key="2">
    <source>
        <dbReference type="EMBL" id="GAB1222541.1"/>
    </source>
</evidence>
<organism evidence="2 3">
    <name type="scientific">Entamoeba nuttalli</name>
    <dbReference type="NCBI Taxonomy" id="412467"/>
    <lineage>
        <taxon>Eukaryota</taxon>
        <taxon>Amoebozoa</taxon>
        <taxon>Evosea</taxon>
        <taxon>Archamoebae</taxon>
        <taxon>Mastigamoebida</taxon>
        <taxon>Entamoebidae</taxon>
        <taxon>Entamoeba</taxon>
    </lineage>
</organism>
<dbReference type="Proteomes" id="UP001628156">
    <property type="component" value="Unassembled WGS sequence"/>
</dbReference>
<comment type="caution">
    <text evidence="2">The sequence shown here is derived from an EMBL/GenBank/DDBJ whole genome shotgun (WGS) entry which is preliminary data.</text>
</comment>
<gene>
    <name evidence="2" type="ORF">ENUP19_0114G0023</name>
</gene>
<evidence type="ECO:0000313" key="3">
    <source>
        <dbReference type="Proteomes" id="UP001628156"/>
    </source>
</evidence>
<accession>A0ABQ0DI56</accession>
<proteinExistence type="predicted"/>
<dbReference type="EMBL" id="BAAFRS010000114">
    <property type="protein sequence ID" value="GAB1222541.1"/>
    <property type="molecule type" value="Genomic_DNA"/>
</dbReference>
<protein>
    <submittedName>
        <fullName evidence="2">Uncharacterized protein</fullName>
    </submittedName>
</protein>
<reference evidence="2 3" key="1">
    <citation type="journal article" date="2019" name="PLoS Negl. Trop. Dis.">
        <title>Whole genome sequencing of Entamoeba nuttalli reveals mammalian host-related molecular signatures and a novel octapeptide-repeat surface protein.</title>
        <authorList>
            <person name="Tanaka M."/>
            <person name="Makiuchi T."/>
            <person name="Komiyama T."/>
            <person name="Shiina T."/>
            <person name="Osaki K."/>
            <person name="Tachibana H."/>
        </authorList>
    </citation>
    <scope>NUCLEOTIDE SEQUENCE [LARGE SCALE GENOMIC DNA]</scope>
    <source>
        <strain evidence="2 3">P19-061405</strain>
    </source>
</reference>
<sequence length="72" mass="9078">MTISESYMMDIEVINEQRNKEEKEKKEKKELKKDRDKNERKRIMNDKEWIRKRKDNKPIEEEKNRRIKILSK</sequence>